<dbReference type="AlphaFoldDB" id="J3NMP2"/>
<feature type="region of interest" description="Disordered" evidence="1">
    <location>
        <begin position="574"/>
        <end position="618"/>
    </location>
</feature>
<feature type="compositionally biased region" description="Low complexity" evidence="1">
    <location>
        <begin position="606"/>
        <end position="618"/>
    </location>
</feature>
<evidence type="ECO:0000313" key="3">
    <source>
        <dbReference type="EnsemblFungi" id="EJT82575"/>
    </source>
</evidence>
<dbReference type="EnsemblFungi" id="EJT82575">
    <property type="protein sequence ID" value="EJT82575"/>
    <property type="gene ID" value="GGTG_02548"/>
</dbReference>
<evidence type="ECO:0000313" key="2">
    <source>
        <dbReference type="EMBL" id="EJT82575.1"/>
    </source>
</evidence>
<reference evidence="2" key="3">
    <citation type="submission" date="2010-09" db="EMBL/GenBank/DDBJ databases">
        <title>Annotation of Gaeumannomyces graminis var. tritici R3-111a-1.</title>
        <authorList>
            <consortium name="The Broad Institute Genome Sequencing Platform"/>
            <person name="Ma L.-J."/>
            <person name="Dead R."/>
            <person name="Young S.K."/>
            <person name="Zeng Q."/>
            <person name="Gargeya S."/>
            <person name="Fitzgerald M."/>
            <person name="Haas B."/>
            <person name="Abouelleil A."/>
            <person name="Alvarado L."/>
            <person name="Arachchi H.M."/>
            <person name="Berlin A."/>
            <person name="Brown A."/>
            <person name="Chapman S.B."/>
            <person name="Chen Z."/>
            <person name="Dunbar C."/>
            <person name="Freedman E."/>
            <person name="Gearin G."/>
            <person name="Gellesch M."/>
            <person name="Goldberg J."/>
            <person name="Griggs A."/>
            <person name="Gujja S."/>
            <person name="Heiman D."/>
            <person name="Howarth C."/>
            <person name="Larson L."/>
            <person name="Lui A."/>
            <person name="MacDonald P.J.P."/>
            <person name="Mehta T."/>
            <person name="Montmayeur A."/>
            <person name="Murphy C."/>
            <person name="Neiman D."/>
            <person name="Pearson M."/>
            <person name="Priest M."/>
            <person name="Roberts A."/>
            <person name="Saif S."/>
            <person name="Shea T."/>
            <person name="Shenoy N."/>
            <person name="Sisk P."/>
            <person name="Stolte C."/>
            <person name="Sykes S."/>
            <person name="Yandava C."/>
            <person name="Wortman J."/>
            <person name="Nusbaum C."/>
            <person name="Birren B."/>
        </authorList>
    </citation>
    <scope>NUCLEOTIDE SEQUENCE</scope>
    <source>
        <strain evidence="2">R3-111a-1</strain>
    </source>
</reference>
<dbReference type="PANTHER" id="PTHR10039">
    <property type="entry name" value="AMELOGENIN"/>
    <property type="match status" value="1"/>
</dbReference>
<sequence length="698" mass="76904">MNRRNADDIARFVNRRLEAPWPGRDATVLRIVRKSGGVFLWAELVVGILNAAIAEGASQALVDSTILEMPGDLDGLYEWLLSTLNSREKAEALVLFQWAMLAPEPMRLNDLRIAMAVTKPWALSDLCPRSALSFGPSATLRELRHRKGIDDGRDDCEEDRRRGGGLEGFDSAWNFYRYVRGCSLGLLKARPGVDAEGKSLPEPLGLQRVHVIHESVDSFFLSGRGFAALDKGSVLTPYSLSFSPLDLRDASHYVLLHACLAYLNLDDFECLEKRHLGRKGRDDGNLYLPLAPMPHQETRYWRENVLDQRRLIISSYPFLRYAVDNLIFHMLYPHDFRYYLPQSDVLRLLAANDCRLWRRWTALLGVSISDPMAALEICAAGPARELLDPVYGARYRLERVFKRVSKIALEFPEPLSVGVARPAAEVKPRLVTTKAAANTKLPGDADGNAVAAAEPALASSSRAPLPRGIPDTIRTTTIEKAATDINSPTAPAFAMASAAAAELRRSRRRKNKLQPPVLPTPAELTPISWPPRTWSESWRRAEADSLEREQGVGIALTAPTAIPALVAPLQMEQREVGKNKPGEETPAPGQRSGCTGEQEMEEDEVLVPPLSPLSSSPPLSPRMVSLVSTSVPSLFSPVSIFSPALRNTIFRDEDRGARPVSSCSAHTLLSPLSALEASFETGAFASSKRPKEDHGAFF</sequence>
<dbReference type="eggNOG" id="ENOG502QY7G">
    <property type="taxonomic scope" value="Eukaryota"/>
</dbReference>
<name>J3NMP2_GAET3</name>
<dbReference type="OrthoDB" id="7464126at2759"/>
<feature type="region of interest" description="Disordered" evidence="1">
    <location>
        <begin position="503"/>
        <end position="532"/>
    </location>
</feature>
<evidence type="ECO:0000256" key="1">
    <source>
        <dbReference type="SAM" id="MobiDB-lite"/>
    </source>
</evidence>
<keyword evidence="4" id="KW-1185">Reference proteome</keyword>
<feature type="compositionally biased region" description="Basic and acidic residues" evidence="1">
    <location>
        <begin position="574"/>
        <end position="583"/>
    </location>
</feature>
<protein>
    <submittedName>
        <fullName evidence="2 3">Uncharacterized protein</fullName>
    </submittedName>
</protein>
<accession>J3NMP2</accession>
<reference evidence="2" key="2">
    <citation type="submission" date="2010-07" db="EMBL/GenBank/DDBJ databases">
        <authorList>
            <consortium name="The Broad Institute Genome Sequencing Platform"/>
            <consortium name="Broad Institute Genome Sequencing Center for Infectious Disease"/>
            <person name="Ma L.-J."/>
            <person name="Dead R."/>
            <person name="Young S."/>
            <person name="Zeng Q."/>
            <person name="Koehrsen M."/>
            <person name="Alvarado L."/>
            <person name="Berlin A."/>
            <person name="Chapman S.B."/>
            <person name="Chen Z."/>
            <person name="Freedman E."/>
            <person name="Gellesch M."/>
            <person name="Goldberg J."/>
            <person name="Griggs A."/>
            <person name="Gujja S."/>
            <person name="Heilman E.R."/>
            <person name="Heiman D."/>
            <person name="Hepburn T."/>
            <person name="Howarth C."/>
            <person name="Jen D."/>
            <person name="Larson L."/>
            <person name="Mehta T."/>
            <person name="Neiman D."/>
            <person name="Pearson M."/>
            <person name="Roberts A."/>
            <person name="Saif S."/>
            <person name="Shea T."/>
            <person name="Shenoy N."/>
            <person name="Sisk P."/>
            <person name="Stolte C."/>
            <person name="Sykes S."/>
            <person name="Walk T."/>
            <person name="White J."/>
            <person name="Yandava C."/>
            <person name="Haas B."/>
            <person name="Nusbaum C."/>
            <person name="Birren B."/>
        </authorList>
    </citation>
    <scope>NUCLEOTIDE SEQUENCE</scope>
    <source>
        <strain evidence="2">R3-111a-1</strain>
    </source>
</reference>
<organism evidence="2">
    <name type="scientific">Gaeumannomyces tritici (strain R3-111a-1)</name>
    <name type="common">Wheat and barley take-all root rot fungus</name>
    <name type="synonym">Gaeumannomyces graminis var. tritici</name>
    <dbReference type="NCBI Taxonomy" id="644352"/>
    <lineage>
        <taxon>Eukaryota</taxon>
        <taxon>Fungi</taxon>
        <taxon>Dikarya</taxon>
        <taxon>Ascomycota</taxon>
        <taxon>Pezizomycotina</taxon>
        <taxon>Sordariomycetes</taxon>
        <taxon>Sordariomycetidae</taxon>
        <taxon>Magnaporthales</taxon>
        <taxon>Magnaporthaceae</taxon>
        <taxon>Gaeumannomyces</taxon>
    </lineage>
</organism>
<evidence type="ECO:0000313" key="4">
    <source>
        <dbReference type="Proteomes" id="UP000006039"/>
    </source>
</evidence>
<dbReference type="GeneID" id="20343006"/>
<reference evidence="3" key="4">
    <citation type="journal article" date="2015" name="G3 (Bethesda)">
        <title>Genome sequences of three phytopathogenic species of the Magnaporthaceae family of fungi.</title>
        <authorList>
            <person name="Okagaki L.H."/>
            <person name="Nunes C.C."/>
            <person name="Sailsbery J."/>
            <person name="Clay B."/>
            <person name="Brown D."/>
            <person name="John T."/>
            <person name="Oh Y."/>
            <person name="Young N."/>
            <person name="Fitzgerald M."/>
            <person name="Haas B.J."/>
            <person name="Zeng Q."/>
            <person name="Young S."/>
            <person name="Adiconis X."/>
            <person name="Fan L."/>
            <person name="Levin J.Z."/>
            <person name="Mitchell T.K."/>
            <person name="Okubara P.A."/>
            <person name="Farman M.L."/>
            <person name="Kohn L.M."/>
            <person name="Birren B."/>
            <person name="Ma L.-J."/>
            <person name="Dean R.A."/>
        </authorList>
    </citation>
    <scope>NUCLEOTIDE SEQUENCE</scope>
    <source>
        <strain evidence="3">R3-111a-1</strain>
    </source>
</reference>
<dbReference type="EMBL" id="GL385395">
    <property type="protein sequence ID" value="EJT82575.1"/>
    <property type="molecule type" value="Genomic_DNA"/>
</dbReference>
<gene>
    <name evidence="3" type="primary">20343006</name>
    <name evidence="2" type="ORF">GGTG_02548</name>
</gene>
<reference evidence="4" key="1">
    <citation type="submission" date="2010-07" db="EMBL/GenBank/DDBJ databases">
        <title>The genome sequence of Gaeumannomyces graminis var. tritici strain R3-111a-1.</title>
        <authorList>
            <consortium name="The Broad Institute Genome Sequencing Platform"/>
            <person name="Ma L.-J."/>
            <person name="Dead R."/>
            <person name="Young S."/>
            <person name="Zeng Q."/>
            <person name="Koehrsen M."/>
            <person name="Alvarado L."/>
            <person name="Berlin A."/>
            <person name="Chapman S.B."/>
            <person name="Chen Z."/>
            <person name="Freedman E."/>
            <person name="Gellesch M."/>
            <person name="Goldberg J."/>
            <person name="Griggs A."/>
            <person name="Gujja S."/>
            <person name="Heilman E.R."/>
            <person name="Heiman D."/>
            <person name="Hepburn T."/>
            <person name="Howarth C."/>
            <person name="Jen D."/>
            <person name="Larson L."/>
            <person name="Mehta T."/>
            <person name="Neiman D."/>
            <person name="Pearson M."/>
            <person name="Roberts A."/>
            <person name="Saif S."/>
            <person name="Shea T."/>
            <person name="Shenoy N."/>
            <person name="Sisk P."/>
            <person name="Stolte C."/>
            <person name="Sykes S."/>
            <person name="Walk T."/>
            <person name="White J."/>
            <person name="Yandava C."/>
            <person name="Haas B."/>
            <person name="Nusbaum C."/>
            <person name="Birren B."/>
        </authorList>
    </citation>
    <scope>NUCLEOTIDE SEQUENCE [LARGE SCALE GENOMIC DNA]</scope>
    <source>
        <strain evidence="4">R3-111a-1</strain>
    </source>
</reference>
<dbReference type="RefSeq" id="XP_009218584.1">
    <property type="nucleotide sequence ID" value="XM_009220320.1"/>
</dbReference>
<reference evidence="3" key="5">
    <citation type="submission" date="2018-04" db="UniProtKB">
        <authorList>
            <consortium name="EnsemblFungi"/>
        </authorList>
    </citation>
    <scope>IDENTIFICATION</scope>
    <source>
        <strain evidence="3">R3-111a-1</strain>
    </source>
</reference>
<dbReference type="VEuPathDB" id="FungiDB:GGTG_02548"/>
<dbReference type="HOGENOM" id="CLU_394844_0_0_1"/>
<proteinExistence type="predicted"/>
<dbReference type="Proteomes" id="UP000006039">
    <property type="component" value="Unassembled WGS sequence"/>
</dbReference>